<dbReference type="RefSeq" id="WP_306089250.1">
    <property type="nucleotide sequence ID" value="NZ_CP120992.1"/>
</dbReference>
<dbReference type="PANTHER" id="PTHR46696:SF1">
    <property type="entry name" value="CYTOCHROME P450 YJIB-RELATED"/>
    <property type="match status" value="1"/>
</dbReference>
<dbReference type="Pfam" id="PF00067">
    <property type="entry name" value="p450"/>
    <property type="match status" value="1"/>
</dbReference>
<dbReference type="EMBL" id="CP120992">
    <property type="protein sequence ID" value="WLQ42134.1"/>
    <property type="molecule type" value="Genomic_DNA"/>
</dbReference>
<gene>
    <name evidence="4" type="ORF">P8A22_20525</name>
</gene>
<dbReference type="InterPro" id="IPR036396">
    <property type="entry name" value="Cyt_P450_sf"/>
</dbReference>
<evidence type="ECO:0000256" key="2">
    <source>
        <dbReference type="RuleBase" id="RU000461"/>
    </source>
</evidence>
<dbReference type="PROSITE" id="PS00086">
    <property type="entry name" value="CYTOCHROME_P450"/>
    <property type="match status" value="1"/>
</dbReference>
<evidence type="ECO:0000256" key="3">
    <source>
        <dbReference type="SAM" id="MobiDB-lite"/>
    </source>
</evidence>
<feature type="region of interest" description="Disordered" evidence="3">
    <location>
        <begin position="391"/>
        <end position="414"/>
    </location>
</feature>
<name>A0ABY9I768_9ACTN</name>
<keyword evidence="2" id="KW-0503">Monooxygenase</keyword>
<sequence>MSQPDQLWQPGAEERPDPPAEPLRSFPLGHADGLDPLPELAELRRDEPVVRVRTPGGGTAWLVTRHADVRRVLADPRFSRSRATRGKGPGGRTTALPDSILATDPPDHSRLRRLVAPALTVPRSEAMRRDIARLADELLTRMTEVAETAEGTGADLVPHFCRLLPLTVICDLLGTPRVDADLLDAWDGILRSTTAKNAEVTAAVHEMTVYLTRLVAAKRAHPADDMLSTLIAARDEGDRLSEGELVSFCLVLFTGGYGTTANRLAGIVHLLLEQPERYVLLCREGHRIPGAVEELLRYAQAAMGANVRVATESVRLGDVTVGEGESVIALMASANHDEDVYPDPGVLDLTRSAVGHLAFGHGVHFCVGAQLARVQLQEALTALTRRLPGLRAAGPPSWRTGQTTRAPRTLPVTW</sequence>
<dbReference type="Gene3D" id="1.10.630.10">
    <property type="entry name" value="Cytochrome P450"/>
    <property type="match status" value="1"/>
</dbReference>
<evidence type="ECO:0000256" key="1">
    <source>
        <dbReference type="ARBA" id="ARBA00010617"/>
    </source>
</evidence>
<feature type="region of interest" description="Disordered" evidence="3">
    <location>
        <begin position="1"/>
        <end position="36"/>
    </location>
</feature>
<dbReference type="InterPro" id="IPR001128">
    <property type="entry name" value="Cyt_P450"/>
</dbReference>
<dbReference type="InterPro" id="IPR002397">
    <property type="entry name" value="Cyt_P450_B"/>
</dbReference>
<reference evidence="4 5" key="1">
    <citation type="submission" date="2023-03" db="EMBL/GenBank/DDBJ databases">
        <title>Isolation and description of six Streptomyces strains from soil environments, able to metabolize different microbial glucans.</title>
        <authorList>
            <person name="Widen T."/>
            <person name="Larsbrink J."/>
        </authorList>
    </citation>
    <scope>NUCLEOTIDE SEQUENCE [LARGE SCALE GENOMIC DNA]</scope>
    <source>
        <strain evidence="4 5">Mut2</strain>
    </source>
</reference>
<protein>
    <submittedName>
        <fullName evidence="4">Cytochrome P450</fullName>
    </submittedName>
</protein>
<evidence type="ECO:0000313" key="5">
    <source>
        <dbReference type="Proteomes" id="UP001229952"/>
    </source>
</evidence>
<dbReference type="PRINTS" id="PR00359">
    <property type="entry name" value="BP450"/>
</dbReference>
<comment type="similarity">
    <text evidence="1 2">Belongs to the cytochrome P450 family.</text>
</comment>
<keyword evidence="5" id="KW-1185">Reference proteome</keyword>
<dbReference type="CDD" id="cd11031">
    <property type="entry name" value="Cyp158A-like"/>
    <property type="match status" value="1"/>
</dbReference>
<accession>A0ABY9I768</accession>
<evidence type="ECO:0000313" key="4">
    <source>
        <dbReference type="EMBL" id="WLQ42134.1"/>
    </source>
</evidence>
<keyword evidence="2" id="KW-0560">Oxidoreductase</keyword>
<organism evidence="4 5">
    <name type="scientific">Streptomyces laculatispora</name>
    <dbReference type="NCBI Taxonomy" id="887464"/>
    <lineage>
        <taxon>Bacteria</taxon>
        <taxon>Bacillati</taxon>
        <taxon>Actinomycetota</taxon>
        <taxon>Actinomycetes</taxon>
        <taxon>Kitasatosporales</taxon>
        <taxon>Streptomycetaceae</taxon>
        <taxon>Streptomyces</taxon>
    </lineage>
</organism>
<dbReference type="PANTHER" id="PTHR46696">
    <property type="entry name" value="P450, PUTATIVE (EUROFUNG)-RELATED"/>
    <property type="match status" value="1"/>
</dbReference>
<keyword evidence="2" id="KW-0408">Iron</keyword>
<dbReference type="InterPro" id="IPR017972">
    <property type="entry name" value="Cyt_P450_CS"/>
</dbReference>
<keyword evidence="2" id="KW-0479">Metal-binding</keyword>
<keyword evidence="2" id="KW-0349">Heme</keyword>
<dbReference type="SUPFAM" id="SSF48264">
    <property type="entry name" value="Cytochrome P450"/>
    <property type="match status" value="1"/>
</dbReference>
<proteinExistence type="inferred from homology"/>
<dbReference type="Proteomes" id="UP001229952">
    <property type="component" value="Chromosome"/>
</dbReference>
<feature type="region of interest" description="Disordered" evidence="3">
    <location>
        <begin position="78"/>
        <end position="104"/>
    </location>
</feature>